<keyword evidence="1" id="KW-1133">Transmembrane helix</keyword>
<feature type="transmembrane region" description="Helical" evidence="1">
    <location>
        <begin position="6"/>
        <end position="26"/>
    </location>
</feature>
<dbReference type="GeneID" id="77931807"/>
<protein>
    <submittedName>
        <fullName evidence="2">Uncharacterized protein</fullName>
    </submittedName>
</protein>
<proteinExistence type="predicted"/>
<sequence length="108" mass="11790">MIEGFPAWVGLASPLGATLTIFWLVFTGRLIPRASHNDVVRVLENRNVEVTTDRNNWQAAANLANKTNADLTKTNADLIETAKFSTHVMSALQENAGGDAHVFPTQTQ</sequence>
<keyword evidence="1" id="KW-0812">Transmembrane</keyword>
<dbReference type="Proteomes" id="UP000270301">
    <property type="component" value="Segment"/>
</dbReference>
<evidence type="ECO:0000256" key="1">
    <source>
        <dbReference type="SAM" id="Phobius"/>
    </source>
</evidence>
<dbReference type="KEGG" id="vg:77931807"/>
<evidence type="ECO:0000313" key="3">
    <source>
        <dbReference type="Proteomes" id="UP000270301"/>
    </source>
</evidence>
<organism evidence="2 3">
    <name type="scientific">Arthrobacter phage Hestia</name>
    <dbReference type="NCBI Taxonomy" id="2419609"/>
    <lineage>
        <taxon>Viruses</taxon>
        <taxon>Duplodnaviria</taxon>
        <taxon>Heunggongvirae</taxon>
        <taxon>Uroviricota</taxon>
        <taxon>Caudoviricetes</taxon>
        <taxon>Hestiavirus</taxon>
        <taxon>Hestiavirus hestia</taxon>
    </lineage>
</organism>
<keyword evidence="3" id="KW-1185">Reference proteome</keyword>
<keyword evidence="1" id="KW-0472">Membrane</keyword>
<dbReference type="EMBL" id="MH910036">
    <property type="protein sequence ID" value="AYR00902.1"/>
    <property type="molecule type" value="Genomic_DNA"/>
</dbReference>
<reference evidence="2 3" key="1">
    <citation type="submission" date="2018-09" db="EMBL/GenBank/DDBJ databases">
        <authorList>
            <person name="Ulbrich M.C."/>
            <person name="Stoner T.H."/>
            <person name="Garlena R.A."/>
            <person name="Russell D.A."/>
            <person name="Pope W.H."/>
            <person name="Jacobs-Sera D."/>
            <person name="Hatfull G.F."/>
        </authorList>
    </citation>
    <scope>NUCLEOTIDE SEQUENCE [LARGE SCALE GENOMIC DNA]</scope>
</reference>
<name>A0A3G3M3B8_9CAUD</name>
<gene>
    <name evidence="2" type="primary">24</name>
    <name evidence="2" type="ORF">PBI_HESTIA_24</name>
</gene>
<accession>A0A3G3M3B8</accession>
<dbReference type="RefSeq" id="YP_010655935.1">
    <property type="nucleotide sequence ID" value="NC_070833.1"/>
</dbReference>
<evidence type="ECO:0000313" key="2">
    <source>
        <dbReference type="EMBL" id="AYR00902.1"/>
    </source>
</evidence>